<keyword evidence="1" id="KW-0732">Signal</keyword>
<gene>
    <name evidence="2" type="ORF">CLV59_103329</name>
</gene>
<feature type="chain" id="PRO_5016468199" description="SusD-like starch-binding protein associating with outer membrane" evidence="1">
    <location>
        <begin position="20"/>
        <end position="548"/>
    </location>
</feature>
<organism evidence="2 3">
    <name type="scientific">Chitinophaga dinghuensis</name>
    <dbReference type="NCBI Taxonomy" id="1539050"/>
    <lineage>
        <taxon>Bacteria</taxon>
        <taxon>Pseudomonadati</taxon>
        <taxon>Bacteroidota</taxon>
        <taxon>Chitinophagia</taxon>
        <taxon>Chitinophagales</taxon>
        <taxon>Chitinophagaceae</taxon>
        <taxon>Chitinophaga</taxon>
    </lineage>
</organism>
<dbReference type="PROSITE" id="PS51257">
    <property type="entry name" value="PROKAR_LIPOPROTEIN"/>
    <property type="match status" value="1"/>
</dbReference>
<dbReference type="InterPro" id="IPR011990">
    <property type="entry name" value="TPR-like_helical_dom_sf"/>
</dbReference>
<dbReference type="Gene3D" id="2.60.40.10">
    <property type="entry name" value="Immunoglobulins"/>
    <property type="match status" value="1"/>
</dbReference>
<evidence type="ECO:0000313" key="3">
    <source>
        <dbReference type="Proteomes" id="UP000249819"/>
    </source>
</evidence>
<feature type="signal peptide" evidence="1">
    <location>
        <begin position="1"/>
        <end position="19"/>
    </location>
</feature>
<dbReference type="SUPFAM" id="SSF48452">
    <property type="entry name" value="TPR-like"/>
    <property type="match status" value="1"/>
</dbReference>
<name>A0A327W3J6_9BACT</name>
<dbReference type="InterPro" id="IPR018247">
    <property type="entry name" value="EF_Hand_1_Ca_BS"/>
</dbReference>
<dbReference type="Gene3D" id="1.25.40.390">
    <property type="match status" value="2"/>
</dbReference>
<protein>
    <recommendedName>
        <fullName evidence="4">SusD-like starch-binding protein associating with outer membrane</fullName>
    </recommendedName>
</protein>
<dbReference type="Proteomes" id="UP000249819">
    <property type="component" value="Unassembled WGS sequence"/>
</dbReference>
<dbReference type="InterPro" id="IPR013783">
    <property type="entry name" value="Ig-like_fold"/>
</dbReference>
<keyword evidence="3" id="KW-1185">Reference proteome</keyword>
<evidence type="ECO:0000313" key="2">
    <source>
        <dbReference type="EMBL" id="RAJ83362.1"/>
    </source>
</evidence>
<dbReference type="EMBL" id="QLMA01000003">
    <property type="protein sequence ID" value="RAJ83362.1"/>
    <property type="molecule type" value="Genomic_DNA"/>
</dbReference>
<reference evidence="2 3" key="1">
    <citation type="submission" date="2018-06" db="EMBL/GenBank/DDBJ databases">
        <title>Genomic Encyclopedia of Archaeal and Bacterial Type Strains, Phase II (KMG-II): from individual species to whole genera.</title>
        <authorList>
            <person name="Goeker M."/>
        </authorList>
    </citation>
    <scope>NUCLEOTIDE SEQUENCE [LARGE SCALE GENOMIC DNA]</scope>
    <source>
        <strain evidence="2 3">DSM 29821</strain>
    </source>
</reference>
<accession>A0A327W3J6</accession>
<dbReference type="OrthoDB" id="611136at2"/>
<proteinExistence type="predicted"/>
<dbReference type="SUPFAM" id="SSF49478">
    <property type="entry name" value="Cna protein B-type domain"/>
    <property type="match status" value="1"/>
</dbReference>
<evidence type="ECO:0000256" key="1">
    <source>
        <dbReference type="SAM" id="SignalP"/>
    </source>
</evidence>
<dbReference type="AlphaFoldDB" id="A0A327W3J6"/>
<comment type="caution">
    <text evidence="2">The sequence shown here is derived from an EMBL/GenBank/DDBJ whole genome shotgun (WGS) entry which is preliminary data.</text>
</comment>
<dbReference type="PROSITE" id="PS00018">
    <property type="entry name" value="EF_HAND_1"/>
    <property type="match status" value="1"/>
</dbReference>
<dbReference type="RefSeq" id="WP_111592013.1">
    <property type="nucleotide sequence ID" value="NZ_QLMA01000003.1"/>
</dbReference>
<sequence>MKKLANAAWLLLLAACATKDPVAPVIPTDPVKYDTAKIEISVYDATQWATDKPYGVLRTGVTVNLYKSQADFNAKTVAFSTTTDANGKALFKGLPAAAYYIEAKLDDLTNMPVRNESNKGYRYDSIYQVYTIPARVNELFPYPGNFIYKDVNGDNKLDNNDYVTLPADLVRSDSGKTNTIRILIGRDDNVNNKPFATSQAAKDALNNLYDEVHTWHQLVAVIDAVYTDDANCSSLPGYCELDQYRAGSGNAQIQTMWNNAISIFNKANRIAAFSFKATNDSSLVGEANGIHAYMRMKLTDLFGGAPNYTSLVPPANLQLANTDEARYTADIDMFSAMHLLPYLSRSNTNRSHLSKEAAYTLIVQNSNHYSNAMLTESWPQYYRLPIFDNDSAVVLETNKMNSYTSNNSREIIWGDTRPISNPDLKAIFKKGNYLPIINLNQLITIRAEQMANRFSPDIAVNMINLLAYRIGIPTNSSAQPTKQEAMNFIQQATRPEQAMEGNTLNNLVRWGIHMNVLGPLGFKFNNDKLPIPLSFLNNYPGVNQNAGY</sequence>
<evidence type="ECO:0008006" key="4">
    <source>
        <dbReference type="Google" id="ProtNLM"/>
    </source>
</evidence>